<dbReference type="InterPro" id="IPR012334">
    <property type="entry name" value="Pectin_lyas_fold"/>
</dbReference>
<gene>
    <name evidence="3" type="ordered locus">Rcas_3116</name>
</gene>
<name>A7NNM9_ROSCS</name>
<dbReference type="Proteomes" id="UP000000263">
    <property type="component" value="Chromosome"/>
</dbReference>
<dbReference type="SUPFAM" id="SSF51126">
    <property type="entry name" value="Pectin lyase-like"/>
    <property type="match status" value="1"/>
</dbReference>
<dbReference type="HOGENOM" id="CLU_529844_0_0_0"/>
<dbReference type="eggNOG" id="ENOG5033TY5">
    <property type="taxonomic scope" value="Bacteria"/>
</dbReference>
<dbReference type="Gene3D" id="2.160.20.10">
    <property type="entry name" value="Single-stranded right-handed beta-helix, Pectin lyase-like"/>
    <property type="match status" value="1"/>
</dbReference>
<dbReference type="EMBL" id="CP000804">
    <property type="protein sequence ID" value="ABU59170.1"/>
    <property type="molecule type" value="Genomic_DNA"/>
</dbReference>
<feature type="compositionally biased region" description="Pro residues" evidence="1">
    <location>
        <begin position="173"/>
        <end position="188"/>
    </location>
</feature>
<feature type="region of interest" description="Disordered" evidence="1">
    <location>
        <begin position="89"/>
        <end position="191"/>
    </location>
</feature>
<keyword evidence="2" id="KW-1133">Transmembrane helix</keyword>
<proteinExistence type="predicted"/>
<organism evidence="3 4">
    <name type="scientific">Roseiflexus castenholzii (strain DSM 13941 / HLO8)</name>
    <dbReference type="NCBI Taxonomy" id="383372"/>
    <lineage>
        <taxon>Bacteria</taxon>
        <taxon>Bacillati</taxon>
        <taxon>Chloroflexota</taxon>
        <taxon>Chloroflexia</taxon>
        <taxon>Chloroflexales</taxon>
        <taxon>Roseiflexineae</taxon>
        <taxon>Roseiflexaceae</taxon>
        <taxon>Roseiflexus</taxon>
    </lineage>
</organism>
<keyword evidence="2" id="KW-0472">Membrane</keyword>
<dbReference type="RefSeq" id="WP_012121594.1">
    <property type="nucleotide sequence ID" value="NC_009767.1"/>
</dbReference>
<dbReference type="InterPro" id="IPR011050">
    <property type="entry name" value="Pectin_lyase_fold/virulence"/>
</dbReference>
<dbReference type="STRING" id="383372.Rcas_3116"/>
<reference evidence="3 4" key="1">
    <citation type="submission" date="2007-08" db="EMBL/GenBank/DDBJ databases">
        <title>Complete sequence of Roseiflexus castenholzii DSM 13941.</title>
        <authorList>
            <consortium name="US DOE Joint Genome Institute"/>
            <person name="Copeland A."/>
            <person name="Lucas S."/>
            <person name="Lapidus A."/>
            <person name="Barry K."/>
            <person name="Glavina del Rio T."/>
            <person name="Dalin E."/>
            <person name="Tice H."/>
            <person name="Pitluck S."/>
            <person name="Thompson L.S."/>
            <person name="Brettin T."/>
            <person name="Bruce D."/>
            <person name="Detter J.C."/>
            <person name="Han C."/>
            <person name="Tapia R."/>
            <person name="Schmutz J."/>
            <person name="Larimer F."/>
            <person name="Land M."/>
            <person name="Hauser L."/>
            <person name="Kyrpides N."/>
            <person name="Mikhailova N."/>
            <person name="Bryant D.A."/>
            <person name="Hanada S."/>
            <person name="Tsukatani Y."/>
            <person name="Richardson P."/>
        </authorList>
    </citation>
    <scope>NUCLEOTIDE SEQUENCE [LARGE SCALE GENOMIC DNA]</scope>
    <source>
        <strain evidence="4">DSM 13941 / HLO8</strain>
    </source>
</reference>
<evidence type="ECO:0000313" key="3">
    <source>
        <dbReference type="EMBL" id="ABU59170.1"/>
    </source>
</evidence>
<keyword evidence="4" id="KW-1185">Reference proteome</keyword>
<protein>
    <recommendedName>
        <fullName evidence="5">Right handed beta helix domain-containing protein</fullName>
    </recommendedName>
</protein>
<evidence type="ECO:0000313" key="4">
    <source>
        <dbReference type="Proteomes" id="UP000000263"/>
    </source>
</evidence>
<keyword evidence="2" id="KW-0812">Transmembrane</keyword>
<dbReference type="OrthoDB" id="141662at2"/>
<dbReference type="AlphaFoldDB" id="A7NNM9"/>
<evidence type="ECO:0000256" key="1">
    <source>
        <dbReference type="SAM" id="MobiDB-lite"/>
    </source>
</evidence>
<feature type="compositionally biased region" description="Low complexity" evidence="1">
    <location>
        <begin position="106"/>
        <end position="142"/>
    </location>
</feature>
<feature type="compositionally biased region" description="Pro residues" evidence="1">
    <location>
        <begin position="91"/>
        <end position="101"/>
    </location>
</feature>
<feature type="compositionally biased region" description="Pro residues" evidence="1">
    <location>
        <begin position="143"/>
        <end position="154"/>
    </location>
</feature>
<dbReference type="KEGG" id="rca:Rcas_3116"/>
<accession>A7NNM9</accession>
<feature type="compositionally biased region" description="Low complexity" evidence="1">
    <location>
        <begin position="155"/>
        <end position="172"/>
    </location>
</feature>
<evidence type="ECO:0008006" key="5">
    <source>
        <dbReference type="Google" id="ProtNLM"/>
    </source>
</evidence>
<sequence>MDPANQPPDKSPAPMLPFRISRDTIILLAALLFLAFAILLAVLFPPSGSELARARTPAPTLVQMTVAVVEPVSTSTPAPTMLPTVAALPPTDTPPYPPPQNIAPGLAAPSPTLDLPLPTAAPDVAGAAPTPALAQAPTLEPTLAPPPVVQPTPEQPTAVQPTPEPSPVVVQPTQPPAPRPTRPPPTATPIPIDIIRSTTYWTIAQSPIILRRDTVVAAGAGLIIEPGVEVRIPPGVTLYVDGRLYALGQADRPVRFSGAALPRWEGIVGQPGSDIVLEHVDVRGGGAGGTVISSERGSLTIRSSRITDNGGHVRIAGGRFELRDSEIAGNDMPYGAAVEIIYESGGSVTLVGNRIGGNRMAFGAPNVRIDSRSPNDTVTLDIQGNLLVGQDGPNLALETNGPLQGIVQCNGFIGGSNGLSVLSTLPQAPGLPLLTIRNNAIEKHTPPIIPIYLERGIGRGATSDVLIDMRSNWWGAAEGPYEPDRHADGRGDAPGDLVQFDPWLTERPACAPAQ</sequence>
<feature type="transmembrane region" description="Helical" evidence="2">
    <location>
        <begin position="25"/>
        <end position="44"/>
    </location>
</feature>
<evidence type="ECO:0000256" key="2">
    <source>
        <dbReference type="SAM" id="Phobius"/>
    </source>
</evidence>